<dbReference type="Pfam" id="PF12838">
    <property type="entry name" value="Fer4_7"/>
    <property type="match status" value="2"/>
</dbReference>
<gene>
    <name evidence="10" type="primary">rnfB</name>
    <name evidence="14" type="ORF">IAB88_09680</name>
</gene>
<evidence type="ECO:0000259" key="13">
    <source>
        <dbReference type="PROSITE" id="PS51656"/>
    </source>
</evidence>
<keyword evidence="11" id="KW-0812">Transmembrane</keyword>
<dbReference type="InterPro" id="IPR050395">
    <property type="entry name" value="4Fe4S_Ferredoxin_RnfB"/>
</dbReference>
<evidence type="ECO:0000256" key="5">
    <source>
        <dbReference type="ARBA" id="ARBA00022967"/>
    </source>
</evidence>
<dbReference type="PROSITE" id="PS00198">
    <property type="entry name" value="4FE4S_FER_1"/>
    <property type="match status" value="2"/>
</dbReference>
<evidence type="ECO:0000313" key="15">
    <source>
        <dbReference type="Proteomes" id="UP000823598"/>
    </source>
</evidence>
<dbReference type="GO" id="GO:0009055">
    <property type="term" value="F:electron transfer activity"/>
    <property type="evidence" value="ECO:0007669"/>
    <property type="project" value="InterPro"/>
</dbReference>
<proteinExistence type="inferred from homology"/>
<reference evidence="14" key="2">
    <citation type="journal article" date="2021" name="PeerJ">
        <title>Extensive microbial diversity within the chicken gut microbiome revealed by metagenomics and culture.</title>
        <authorList>
            <person name="Gilroy R."/>
            <person name="Ravi A."/>
            <person name="Getino M."/>
            <person name="Pursley I."/>
            <person name="Horton D.L."/>
            <person name="Alikhan N.F."/>
            <person name="Baker D."/>
            <person name="Gharbi K."/>
            <person name="Hall N."/>
            <person name="Watson M."/>
            <person name="Adriaenssens E.M."/>
            <person name="Foster-Nyarko E."/>
            <person name="Jarju S."/>
            <person name="Secka A."/>
            <person name="Antonio M."/>
            <person name="Oren A."/>
            <person name="Chaudhuri R.R."/>
            <person name="La Ragione R."/>
            <person name="Hildebrand F."/>
            <person name="Pallen M.J."/>
        </authorList>
    </citation>
    <scope>NUCLEOTIDE SEQUENCE</scope>
    <source>
        <strain evidence="14">6919</strain>
    </source>
</reference>
<feature type="binding site" evidence="10">
    <location>
        <position position="142"/>
    </location>
    <ligand>
        <name>[4Fe-4S] cluster</name>
        <dbReference type="ChEBI" id="CHEBI:49883"/>
        <label>2</label>
    </ligand>
</feature>
<dbReference type="GO" id="GO:0005886">
    <property type="term" value="C:plasma membrane"/>
    <property type="evidence" value="ECO:0007669"/>
    <property type="project" value="UniProtKB-SubCell"/>
</dbReference>
<evidence type="ECO:0000256" key="1">
    <source>
        <dbReference type="ARBA" id="ARBA00022448"/>
    </source>
</evidence>
<dbReference type="HAMAP" id="MF_00463">
    <property type="entry name" value="RsxB_RnfB"/>
    <property type="match status" value="1"/>
</dbReference>
<keyword evidence="3 10" id="KW-0479">Metal-binding</keyword>
<dbReference type="Pfam" id="PF04060">
    <property type="entry name" value="FeS"/>
    <property type="match status" value="1"/>
</dbReference>
<name>A0A9D9NKW6_9BACT</name>
<dbReference type="Gene3D" id="1.10.15.40">
    <property type="entry name" value="Electron transport complex subunit B, putative Fe-S cluster"/>
    <property type="match status" value="1"/>
</dbReference>
<evidence type="ECO:0000256" key="10">
    <source>
        <dbReference type="HAMAP-Rule" id="MF_00463"/>
    </source>
</evidence>
<reference evidence="14" key="1">
    <citation type="submission" date="2020-10" db="EMBL/GenBank/DDBJ databases">
        <authorList>
            <person name="Gilroy R."/>
        </authorList>
    </citation>
    <scope>NUCLEOTIDE SEQUENCE</scope>
    <source>
        <strain evidence="14">6919</strain>
    </source>
</reference>
<dbReference type="Gene3D" id="3.30.70.20">
    <property type="match status" value="2"/>
</dbReference>
<dbReference type="SUPFAM" id="SSF54862">
    <property type="entry name" value="4Fe-4S ferredoxins"/>
    <property type="match status" value="2"/>
</dbReference>
<feature type="domain" description="4Fe-4S" evidence="13">
    <location>
        <begin position="32"/>
        <end position="92"/>
    </location>
</feature>
<dbReference type="AlphaFoldDB" id="A0A9D9NKW6"/>
<dbReference type="GO" id="GO:0046872">
    <property type="term" value="F:metal ion binding"/>
    <property type="evidence" value="ECO:0007669"/>
    <property type="project" value="UniProtKB-KW"/>
</dbReference>
<evidence type="ECO:0000256" key="7">
    <source>
        <dbReference type="ARBA" id="ARBA00023004"/>
    </source>
</evidence>
<comment type="subcellular location">
    <subcellularLocation>
        <location evidence="10">Cell membrane</location>
    </subcellularLocation>
</comment>
<feature type="region of interest" description="Hydrophobic" evidence="10">
    <location>
        <begin position="1"/>
        <end position="26"/>
    </location>
</feature>
<comment type="similarity">
    <text evidence="10">Belongs to the 4Fe4S bacterial-type ferredoxin family. RnfB subfamily.</text>
</comment>
<accession>A0A9D9NKW6</accession>
<evidence type="ECO:0000256" key="8">
    <source>
        <dbReference type="ARBA" id="ARBA00023014"/>
    </source>
</evidence>
<dbReference type="InterPro" id="IPR017896">
    <property type="entry name" value="4Fe4S_Fe-S-bd"/>
</dbReference>
<evidence type="ECO:0000256" key="3">
    <source>
        <dbReference type="ARBA" id="ARBA00022723"/>
    </source>
</evidence>
<feature type="binding site" evidence="10">
    <location>
        <position position="183"/>
    </location>
    <ligand>
        <name>[4Fe-4S] cluster</name>
        <dbReference type="ChEBI" id="CHEBI:49883"/>
        <label>2</label>
    </ligand>
</feature>
<dbReference type="PROSITE" id="PS51379">
    <property type="entry name" value="4FE4S_FER_2"/>
    <property type="match status" value="4"/>
</dbReference>
<keyword evidence="4 10" id="KW-0677">Repeat</keyword>
<dbReference type="PANTHER" id="PTHR43560">
    <property type="entry name" value="ION-TRANSLOCATING OXIDOREDUCTASE COMPLEX SUBUNIT B"/>
    <property type="match status" value="1"/>
</dbReference>
<protein>
    <recommendedName>
        <fullName evidence="10">Ion-translocating oxidoreductase complex subunit B</fullName>
        <ecNumber evidence="10">7.-.-.-</ecNumber>
    </recommendedName>
    <alternativeName>
        <fullName evidence="10">Rnf electron transport complex subunit B</fullName>
    </alternativeName>
</protein>
<feature type="binding site" evidence="10">
    <location>
        <position position="179"/>
    </location>
    <ligand>
        <name>[4Fe-4S] cluster</name>
        <dbReference type="ChEBI" id="CHEBI:49883"/>
        <label>3</label>
    </ligand>
</feature>
<feature type="binding site" evidence="10">
    <location>
        <position position="49"/>
    </location>
    <ligand>
        <name>[4Fe-4S] cluster</name>
        <dbReference type="ChEBI" id="CHEBI:49883"/>
        <label>1</label>
    </ligand>
</feature>
<dbReference type="EC" id="7.-.-.-" evidence="10"/>
<feature type="binding site" evidence="10">
    <location>
        <position position="52"/>
    </location>
    <ligand>
        <name>[4Fe-4S] cluster</name>
        <dbReference type="ChEBI" id="CHEBI:49883"/>
        <label>1</label>
    </ligand>
</feature>
<feature type="binding site" evidence="10">
    <location>
        <position position="145"/>
    </location>
    <ligand>
        <name>[4Fe-4S] cluster</name>
        <dbReference type="ChEBI" id="CHEBI:49883"/>
        <label>2</label>
    </ligand>
</feature>
<keyword evidence="10" id="KW-1003">Cell membrane</keyword>
<feature type="transmembrane region" description="Helical" evidence="11">
    <location>
        <begin position="6"/>
        <end position="26"/>
    </location>
</feature>
<dbReference type="InterPro" id="IPR017900">
    <property type="entry name" value="4Fe4S_Fe_S_CS"/>
</dbReference>
<keyword evidence="7 10" id="KW-0408">Iron</keyword>
<feature type="binding site" evidence="10">
    <location>
        <position position="75"/>
    </location>
    <ligand>
        <name>[4Fe-4S] cluster</name>
        <dbReference type="ChEBI" id="CHEBI:49883"/>
        <label>1</label>
    </ligand>
</feature>
<feature type="domain" description="4Fe-4S ferredoxin-type" evidence="12">
    <location>
        <begin position="211"/>
        <end position="241"/>
    </location>
</feature>
<evidence type="ECO:0000259" key="12">
    <source>
        <dbReference type="PROSITE" id="PS51379"/>
    </source>
</evidence>
<dbReference type="PANTHER" id="PTHR43560:SF1">
    <property type="entry name" value="ION-TRANSLOCATING OXIDOREDUCTASE COMPLEX SUBUNIT B"/>
    <property type="match status" value="1"/>
</dbReference>
<feature type="binding site" evidence="10">
    <location>
        <position position="138"/>
    </location>
    <ligand>
        <name>[4Fe-4S] cluster</name>
        <dbReference type="ChEBI" id="CHEBI:49883"/>
        <label>2</label>
    </ligand>
</feature>
<keyword evidence="2 10" id="KW-0004">4Fe-4S</keyword>
<feature type="binding site" evidence="10">
    <location>
        <position position="152"/>
    </location>
    <ligand>
        <name>[4Fe-4S] cluster</name>
        <dbReference type="ChEBI" id="CHEBI:49883"/>
        <label>3</label>
    </ligand>
</feature>
<evidence type="ECO:0000256" key="4">
    <source>
        <dbReference type="ARBA" id="ARBA00022737"/>
    </source>
</evidence>
<feature type="binding site" evidence="10">
    <location>
        <position position="148"/>
    </location>
    <ligand>
        <name>[4Fe-4S] cluster</name>
        <dbReference type="ChEBI" id="CHEBI:49883"/>
        <label>2</label>
    </ligand>
</feature>
<keyword evidence="5 10" id="KW-1278">Translocase</keyword>
<comment type="cofactor">
    <cofactor evidence="10">
        <name>[4Fe-4S] cluster</name>
        <dbReference type="ChEBI" id="CHEBI:49883"/>
    </cofactor>
    <text evidence="10">Binds 3 [4Fe-4S] clusters.</text>
</comment>
<feature type="binding site" evidence="10">
    <location>
        <position position="176"/>
    </location>
    <ligand>
        <name>[4Fe-4S] cluster</name>
        <dbReference type="ChEBI" id="CHEBI:49883"/>
        <label>3</label>
    </ligand>
</feature>
<keyword evidence="11" id="KW-1133">Transmembrane helix</keyword>
<keyword evidence="1 10" id="KW-0813">Transport</keyword>
<dbReference type="EMBL" id="JADIMC010000115">
    <property type="protein sequence ID" value="MBO8477241.1"/>
    <property type="molecule type" value="Genomic_DNA"/>
</dbReference>
<comment type="function">
    <text evidence="10">Part of a membrane-bound complex that couples electron transfer with translocation of ions across the membrane.</text>
</comment>
<feature type="domain" description="4Fe-4S ferredoxin-type" evidence="12">
    <location>
        <begin position="132"/>
        <end position="162"/>
    </location>
</feature>
<feature type="binding site" evidence="10">
    <location>
        <position position="57"/>
    </location>
    <ligand>
        <name>[4Fe-4S] cluster</name>
        <dbReference type="ChEBI" id="CHEBI:49883"/>
        <label>1</label>
    </ligand>
</feature>
<comment type="subunit">
    <text evidence="10">The complex is composed of six subunits: RnfA, RnfB, RnfC, RnfD, RnfE and RnfG.</text>
</comment>
<dbReference type="InterPro" id="IPR010207">
    <property type="entry name" value="Elect_transpt_cplx_RnfB/RsxB"/>
</dbReference>
<comment type="caution">
    <text evidence="14">The sequence shown here is derived from an EMBL/GenBank/DDBJ whole genome shotgun (WGS) entry which is preliminary data.</text>
</comment>
<keyword evidence="6 10" id="KW-0249">Electron transport</keyword>
<dbReference type="GO" id="GO:0022900">
    <property type="term" value="P:electron transport chain"/>
    <property type="evidence" value="ECO:0007669"/>
    <property type="project" value="UniProtKB-UniRule"/>
</dbReference>
<feature type="domain" description="4Fe-4S ferredoxin-type" evidence="12">
    <location>
        <begin position="243"/>
        <end position="270"/>
    </location>
</feature>
<dbReference type="PROSITE" id="PS51656">
    <property type="entry name" value="4FE4S"/>
    <property type="match status" value="1"/>
</dbReference>
<organism evidence="14 15">
    <name type="scientific">Candidatus Limisoma faecipullorum</name>
    <dbReference type="NCBI Taxonomy" id="2840854"/>
    <lineage>
        <taxon>Bacteria</taxon>
        <taxon>Pseudomonadati</taxon>
        <taxon>Bacteroidota</taxon>
        <taxon>Bacteroidia</taxon>
        <taxon>Bacteroidales</taxon>
        <taxon>Candidatus Limisoma</taxon>
    </lineage>
</organism>
<feature type="binding site" evidence="10">
    <location>
        <position position="173"/>
    </location>
    <ligand>
        <name>[4Fe-4S] cluster</name>
        <dbReference type="ChEBI" id="CHEBI:49883"/>
        <label>3</label>
    </ligand>
</feature>
<dbReference type="CDD" id="cd10549">
    <property type="entry name" value="MtMvhB_like"/>
    <property type="match status" value="1"/>
</dbReference>
<evidence type="ECO:0000256" key="11">
    <source>
        <dbReference type="SAM" id="Phobius"/>
    </source>
</evidence>
<sequence length="282" mass="29954">MNPIISAVTVLGGTGILSAALLYIVARKFKVKEDPRIDDVEKMLPGANCGGCGFSGCRDFATNCVNSGSLEGKRCPVGGDSTMNAIGEYLGLKAEAGKPKVAVLKCNGSCMVRKHTSHYDGPRSCAIERIIYAGETDCAYGCLGCGDCVNACMFDAIKLDEETGIPTFDDEKCTACGACVEACPGNIIELRNKGPKNRRVYVACSNHDKGAEAMKECKAACIGCGKCAKVCPFDAITITDNLAYIDDEKCRLCRKCVDACPVHCIKAVNFPEKPAVKEEVVC</sequence>
<keyword evidence="9 10" id="KW-0472">Membrane</keyword>
<evidence type="ECO:0000256" key="2">
    <source>
        <dbReference type="ARBA" id="ARBA00022485"/>
    </source>
</evidence>
<feature type="domain" description="4Fe-4S ferredoxin-type" evidence="12">
    <location>
        <begin position="164"/>
        <end position="193"/>
    </location>
</feature>
<dbReference type="Proteomes" id="UP000823598">
    <property type="component" value="Unassembled WGS sequence"/>
</dbReference>
<dbReference type="InterPro" id="IPR007202">
    <property type="entry name" value="4Fe-4S_dom"/>
</dbReference>
<evidence type="ECO:0000313" key="14">
    <source>
        <dbReference type="EMBL" id="MBO8477241.1"/>
    </source>
</evidence>
<dbReference type="GO" id="GO:0051539">
    <property type="term" value="F:4 iron, 4 sulfur cluster binding"/>
    <property type="evidence" value="ECO:0007669"/>
    <property type="project" value="UniProtKB-UniRule"/>
</dbReference>
<keyword evidence="8 10" id="KW-0411">Iron-sulfur</keyword>
<evidence type="ECO:0000256" key="9">
    <source>
        <dbReference type="ARBA" id="ARBA00023136"/>
    </source>
</evidence>
<evidence type="ECO:0000256" key="6">
    <source>
        <dbReference type="ARBA" id="ARBA00022982"/>
    </source>
</evidence>